<feature type="region of interest" description="Disordered" evidence="1">
    <location>
        <begin position="1"/>
        <end position="22"/>
    </location>
</feature>
<name>F9XGK3_ZYMTI</name>
<dbReference type="HOGENOM" id="CLU_1887383_0_0_1"/>
<dbReference type="RefSeq" id="XP_003850800.1">
    <property type="nucleotide sequence ID" value="XM_003850752.1"/>
</dbReference>
<gene>
    <name evidence="2" type="ORF">MYCGRDRAFT_94628</name>
</gene>
<dbReference type="KEGG" id="ztr:MYCGRDRAFT_94628"/>
<sequence>MCDLSDTAPGTPSSGAEVLHENRGEWSMVTASACCELSRGPEEEQVEHFSPNDAGLAKQAELCERKIRTTMLTTRRSCTECGRGGPPGAYLSRSYSYEPPGVHNIDRFHEAVTRTSIAETTLTLPIGIFSQRSAK</sequence>
<proteinExistence type="predicted"/>
<accession>F9XGK3</accession>
<evidence type="ECO:0000256" key="1">
    <source>
        <dbReference type="SAM" id="MobiDB-lite"/>
    </source>
</evidence>
<reference evidence="2 3" key="1">
    <citation type="journal article" date="2011" name="PLoS Genet.">
        <title>Finished genome of the fungal wheat pathogen Mycosphaerella graminicola reveals dispensome structure, chromosome plasticity, and stealth pathogenesis.</title>
        <authorList>
            <person name="Goodwin S.B."/>
            <person name="Ben M'barek S."/>
            <person name="Dhillon B."/>
            <person name="Wittenberg A.H.J."/>
            <person name="Crane C.F."/>
            <person name="Hane J.K."/>
            <person name="Foster A.J."/>
            <person name="Van der Lee T.A.J."/>
            <person name="Grimwood J."/>
            <person name="Aerts A."/>
            <person name="Antoniw J."/>
            <person name="Bailey A."/>
            <person name="Bluhm B."/>
            <person name="Bowler J."/>
            <person name="Bristow J."/>
            <person name="van der Burgt A."/>
            <person name="Canto-Canche B."/>
            <person name="Churchill A.C.L."/>
            <person name="Conde-Ferraez L."/>
            <person name="Cools H.J."/>
            <person name="Coutinho P.M."/>
            <person name="Csukai M."/>
            <person name="Dehal P."/>
            <person name="De Wit P."/>
            <person name="Donzelli B."/>
            <person name="van de Geest H.C."/>
            <person name="van Ham R.C.H.J."/>
            <person name="Hammond-Kosack K.E."/>
            <person name="Henrissat B."/>
            <person name="Kilian A."/>
            <person name="Kobayashi A.K."/>
            <person name="Koopmann E."/>
            <person name="Kourmpetis Y."/>
            <person name="Kuzniar A."/>
            <person name="Lindquist E."/>
            <person name="Lombard V."/>
            <person name="Maliepaard C."/>
            <person name="Martins N."/>
            <person name="Mehrabi R."/>
            <person name="Nap J.P.H."/>
            <person name="Ponomarenko A."/>
            <person name="Rudd J.J."/>
            <person name="Salamov A."/>
            <person name="Schmutz J."/>
            <person name="Schouten H.J."/>
            <person name="Shapiro H."/>
            <person name="Stergiopoulos I."/>
            <person name="Torriani S.F.F."/>
            <person name="Tu H."/>
            <person name="de Vries R.P."/>
            <person name="Waalwijk C."/>
            <person name="Ware S.B."/>
            <person name="Wiebenga A."/>
            <person name="Zwiers L.-H."/>
            <person name="Oliver R.P."/>
            <person name="Grigoriev I.V."/>
            <person name="Kema G.H.J."/>
        </authorList>
    </citation>
    <scope>NUCLEOTIDE SEQUENCE [LARGE SCALE GENOMIC DNA]</scope>
    <source>
        <strain evidence="3">CBS 115943 / IPO323</strain>
    </source>
</reference>
<protein>
    <submittedName>
        <fullName evidence="2">Uncharacterized protein</fullName>
    </submittedName>
</protein>
<dbReference type="EMBL" id="CM001202">
    <property type="protein sequence ID" value="EGP85776.1"/>
    <property type="molecule type" value="Genomic_DNA"/>
</dbReference>
<evidence type="ECO:0000313" key="2">
    <source>
        <dbReference type="EMBL" id="EGP85776.1"/>
    </source>
</evidence>
<organism evidence="2 3">
    <name type="scientific">Zymoseptoria tritici (strain CBS 115943 / IPO323)</name>
    <name type="common">Speckled leaf blotch fungus</name>
    <name type="synonym">Septoria tritici</name>
    <dbReference type="NCBI Taxonomy" id="336722"/>
    <lineage>
        <taxon>Eukaryota</taxon>
        <taxon>Fungi</taxon>
        <taxon>Dikarya</taxon>
        <taxon>Ascomycota</taxon>
        <taxon>Pezizomycotina</taxon>
        <taxon>Dothideomycetes</taxon>
        <taxon>Dothideomycetidae</taxon>
        <taxon>Mycosphaerellales</taxon>
        <taxon>Mycosphaerellaceae</taxon>
        <taxon>Zymoseptoria</taxon>
    </lineage>
</organism>
<dbReference type="GeneID" id="13397538"/>
<dbReference type="Proteomes" id="UP000008062">
    <property type="component" value="Chromosome 7"/>
</dbReference>
<keyword evidence="3" id="KW-1185">Reference proteome</keyword>
<dbReference type="AlphaFoldDB" id="F9XGK3"/>
<dbReference type="InParanoid" id="F9XGK3"/>
<evidence type="ECO:0000313" key="3">
    <source>
        <dbReference type="Proteomes" id="UP000008062"/>
    </source>
</evidence>